<proteinExistence type="inferred from homology"/>
<evidence type="ECO:0000256" key="2">
    <source>
        <dbReference type="ARBA" id="ARBA00022448"/>
    </source>
</evidence>
<reference evidence="7 8" key="1">
    <citation type="submission" date="2018-10" db="EMBL/GenBank/DDBJ databases">
        <title>Phylogenomics of Brevibacillus.</title>
        <authorList>
            <person name="Dunlap C."/>
        </authorList>
    </citation>
    <scope>NUCLEOTIDE SEQUENCE [LARGE SCALE GENOMIC DNA]</scope>
    <source>
        <strain evidence="7 8">JCM 12215</strain>
    </source>
</reference>
<dbReference type="InterPro" id="IPR039424">
    <property type="entry name" value="SBP_5"/>
</dbReference>
<name>A0A3M8CK13_9BACL</name>
<dbReference type="Pfam" id="PF00496">
    <property type="entry name" value="SBP_bac_5"/>
    <property type="match status" value="1"/>
</dbReference>
<organism evidence="7 8">
    <name type="scientific">Brevibacillus invocatus</name>
    <dbReference type="NCBI Taxonomy" id="173959"/>
    <lineage>
        <taxon>Bacteria</taxon>
        <taxon>Bacillati</taxon>
        <taxon>Bacillota</taxon>
        <taxon>Bacilli</taxon>
        <taxon>Bacillales</taxon>
        <taxon>Paenibacillaceae</taxon>
        <taxon>Brevibacillus</taxon>
    </lineage>
</organism>
<dbReference type="RefSeq" id="WP_122908190.1">
    <property type="nucleotide sequence ID" value="NZ_CBCSBE010000001.1"/>
</dbReference>
<evidence type="ECO:0000256" key="3">
    <source>
        <dbReference type="ARBA" id="ARBA00022729"/>
    </source>
</evidence>
<dbReference type="GO" id="GO:0043190">
    <property type="term" value="C:ATP-binding cassette (ABC) transporter complex"/>
    <property type="evidence" value="ECO:0007669"/>
    <property type="project" value="InterPro"/>
</dbReference>
<dbReference type="PIRSF" id="PIRSF002741">
    <property type="entry name" value="MppA"/>
    <property type="match status" value="1"/>
</dbReference>
<dbReference type="InterPro" id="IPR000914">
    <property type="entry name" value="SBP_5_dom"/>
</dbReference>
<protein>
    <submittedName>
        <fullName evidence="7">Oligopeptide-binding protein AppA</fullName>
    </submittedName>
</protein>
<evidence type="ECO:0000256" key="4">
    <source>
        <dbReference type="SAM" id="MobiDB-lite"/>
    </source>
</evidence>
<gene>
    <name evidence="7" type="ORF">EDM52_06300</name>
</gene>
<dbReference type="Proteomes" id="UP000282028">
    <property type="component" value="Unassembled WGS sequence"/>
</dbReference>
<dbReference type="PROSITE" id="PS51257">
    <property type="entry name" value="PROKAR_LIPOPROTEIN"/>
    <property type="match status" value="1"/>
</dbReference>
<keyword evidence="2" id="KW-0813">Transport</keyword>
<dbReference type="Gene3D" id="3.40.190.10">
    <property type="entry name" value="Periplasmic binding protein-like II"/>
    <property type="match status" value="1"/>
</dbReference>
<comment type="similarity">
    <text evidence="1">Belongs to the bacterial solute-binding protein 5 family.</text>
</comment>
<evidence type="ECO:0000256" key="1">
    <source>
        <dbReference type="ARBA" id="ARBA00005695"/>
    </source>
</evidence>
<evidence type="ECO:0000256" key="5">
    <source>
        <dbReference type="SAM" id="SignalP"/>
    </source>
</evidence>
<dbReference type="AlphaFoldDB" id="A0A3M8CK13"/>
<feature type="chain" id="PRO_5039332467" evidence="5">
    <location>
        <begin position="21"/>
        <end position="555"/>
    </location>
</feature>
<feature type="region of interest" description="Disordered" evidence="4">
    <location>
        <begin position="28"/>
        <end position="47"/>
    </location>
</feature>
<evidence type="ECO:0000259" key="6">
    <source>
        <dbReference type="Pfam" id="PF00496"/>
    </source>
</evidence>
<feature type="domain" description="Solute-binding protein family 5" evidence="6">
    <location>
        <begin position="97"/>
        <end position="467"/>
    </location>
</feature>
<evidence type="ECO:0000313" key="8">
    <source>
        <dbReference type="Proteomes" id="UP000282028"/>
    </source>
</evidence>
<sequence>MKMLKKTASVLAVSSVLMLAACGGGNTSTSAPSGGGGTAGSTTQAPAAESGAKAGTMFLGMTNPPILLNPINSADVASTFTEKFLFDTFLEMEGPLKFVPRLADGIETTDNQTFTIKINKDAKWTDGTPVTAHDALFTFNLIANPKVETTVGSYLTMFDGLGPDGKLKDGDTSIPSVKIVDDKTLEFKTKAPVDPNMLKEQLGTKLMILPKHALEKVDPAALSQDPFMQKPTVTNGAFKFVQYQKDQYVELEANPDYYRGKPELEKMFIKIMPSANMVAQLQTGEVHMNVGGGIGKIPPQDYDTVKAMEHVVAKDEPTFGFQTMMFNTEKMDPKVRQALAYAVDRKQLVDKLLKGYGEVVDGPYTSVSPYLDKNLQQYSFDTEKAKQLLKESGWDPNRELQFMVPTGNKVREQSADIITQNLIAAGFKVKVSKFDFPTVMSKAKAGDYEVMLMGLTLTLDPEVSALYGKDGAYNFMKYDNPKSEDLLNKGKAEPNSDVRKGIYNELQKLWNEDVPLITLYSDNDFVGISKKVAYGEPRVFGFHRDLEKWSVTGAQ</sequence>
<dbReference type="Gene3D" id="3.10.105.10">
    <property type="entry name" value="Dipeptide-binding Protein, Domain 3"/>
    <property type="match status" value="1"/>
</dbReference>
<evidence type="ECO:0000313" key="7">
    <source>
        <dbReference type="EMBL" id="RNB75205.1"/>
    </source>
</evidence>
<dbReference type="PANTHER" id="PTHR30290:SF9">
    <property type="entry name" value="OLIGOPEPTIDE-BINDING PROTEIN APPA"/>
    <property type="match status" value="1"/>
</dbReference>
<comment type="caution">
    <text evidence="7">The sequence shown here is derived from an EMBL/GenBank/DDBJ whole genome shotgun (WGS) entry which is preliminary data.</text>
</comment>
<dbReference type="PANTHER" id="PTHR30290">
    <property type="entry name" value="PERIPLASMIC BINDING COMPONENT OF ABC TRANSPORTER"/>
    <property type="match status" value="1"/>
</dbReference>
<keyword evidence="8" id="KW-1185">Reference proteome</keyword>
<dbReference type="GO" id="GO:0015833">
    <property type="term" value="P:peptide transport"/>
    <property type="evidence" value="ECO:0007669"/>
    <property type="project" value="TreeGrafter"/>
</dbReference>
<accession>A0A3M8CK13</accession>
<keyword evidence="3 5" id="KW-0732">Signal</keyword>
<dbReference type="OrthoDB" id="9796817at2"/>
<dbReference type="InterPro" id="IPR030678">
    <property type="entry name" value="Peptide/Ni-bd"/>
</dbReference>
<feature type="signal peptide" evidence="5">
    <location>
        <begin position="1"/>
        <end position="20"/>
    </location>
</feature>
<dbReference type="GO" id="GO:0042597">
    <property type="term" value="C:periplasmic space"/>
    <property type="evidence" value="ECO:0007669"/>
    <property type="project" value="UniProtKB-ARBA"/>
</dbReference>
<dbReference type="SUPFAM" id="SSF53850">
    <property type="entry name" value="Periplasmic binding protein-like II"/>
    <property type="match status" value="1"/>
</dbReference>
<dbReference type="EMBL" id="RHHR01000010">
    <property type="protein sequence ID" value="RNB75205.1"/>
    <property type="molecule type" value="Genomic_DNA"/>
</dbReference>
<dbReference type="Gene3D" id="3.90.76.10">
    <property type="entry name" value="Dipeptide-binding Protein, Domain 1"/>
    <property type="match status" value="1"/>
</dbReference>
<dbReference type="GO" id="GO:1904680">
    <property type="term" value="F:peptide transmembrane transporter activity"/>
    <property type="evidence" value="ECO:0007669"/>
    <property type="project" value="TreeGrafter"/>
</dbReference>